<dbReference type="RefSeq" id="WP_213543922.1">
    <property type="nucleotide sequence ID" value="NZ_AP023421.1"/>
</dbReference>
<keyword evidence="1" id="KW-0805">Transcription regulation</keyword>
<organism evidence="6 7">
    <name type="scientific">Pusillibacter faecalis</name>
    <dbReference type="NCBI Taxonomy" id="2714358"/>
    <lineage>
        <taxon>Bacteria</taxon>
        <taxon>Bacillati</taxon>
        <taxon>Bacillota</taxon>
        <taxon>Clostridia</taxon>
        <taxon>Eubacteriales</taxon>
        <taxon>Oscillospiraceae</taxon>
        <taxon>Pusillibacter</taxon>
    </lineage>
</organism>
<dbReference type="SMART" id="SM00422">
    <property type="entry name" value="HTH_MERR"/>
    <property type="match status" value="1"/>
</dbReference>
<dbReference type="InterPro" id="IPR012925">
    <property type="entry name" value="TipAS_dom"/>
</dbReference>
<dbReference type="GO" id="GO:0003677">
    <property type="term" value="F:DNA binding"/>
    <property type="evidence" value="ECO:0007669"/>
    <property type="project" value="UniProtKB-KW"/>
</dbReference>
<dbReference type="PANTHER" id="PTHR30204:SF90">
    <property type="entry name" value="HTH-TYPE TRANSCRIPTIONAL ACTIVATOR MTA"/>
    <property type="match status" value="1"/>
</dbReference>
<dbReference type="InterPro" id="IPR000551">
    <property type="entry name" value="MerR-type_HTH_dom"/>
</dbReference>
<dbReference type="EMBL" id="AP023421">
    <property type="protein sequence ID" value="BCK86121.1"/>
    <property type="molecule type" value="Genomic_DNA"/>
</dbReference>
<dbReference type="GO" id="GO:0003700">
    <property type="term" value="F:DNA-binding transcription factor activity"/>
    <property type="evidence" value="ECO:0007669"/>
    <property type="project" value="InterPro"/>
</dbReference>
<dbReference type="KEGG" id="pfaa:MM59RIKEN_34400"/>
<dbReference type="AlphaFoldDB" id="A0A830QYZ9"/>
<evidence type="ECO:0000256" key="1">
    <source>
        <dbReference type="ARBA" id="ARBA00023015"/>
    </source>
</evidence>
<keyword evidence="2" id="KW-0238">DNA-binding</keyword>
<geneLocation type="plasmid" evidence="6 7">
    <name>pMM59_01</name>
</geneLocation>
<dbReference type="InterPro" id="IPR047057">
    <property type="entry name" value="MerR_fam"/>
</dbReference>
<dbReference type="SUPFAM" id="SSF46955">
    <property type="entry name" value="Putative DNA-binding domain"/>
    <property type="match status" value="1"/>
</dbReference>
<dbReference type="Proteomes" id="UP000679848">
    <property type="component" value="Plasmid pMM59_01"/>
</dbReference>
<sequence>MEYTVKALAELSGVTARTLRWYDQKGLLKPLRVSDAGYRIYGPEQVDRLQLILFYRALGLELSAIRSILDDPGFDRLAALQSHLAELVGRREQLEKLILTVRKTIEEAKGGTAMSDQEKFEAFKRRTVEANERAYGAEIRAQYGDTEVDRANACVLSLTQEEYDQWKSLGDEILAALAAAVRSGEAPSGLEGQRIAALHRRWLSYSWEAYTPQAHAGLAELYVCDSRFTAYYDREVSGCAAFLRDAILAYTKH</sequence>
<proteinExistence type="predicted"/>
<dbReference type="Pfam" id="PF13411">
    <property type="entry name" value="MerR_1"/>
    <property type="match status" value="1"/>
</dbReference>
<name>A0A830QYZ9_9FIRM</name>
<keyword evidence="3" id="KW-0010">Activator</keyword>
<dbReference type="Gene3D" id="1.10.1660.10">
    <property type="match status" value="1"/>
</dbReference>
<protein>
    <submittedName>
        <fullName evidence="6">MerR family transcriptional regulator</fullName>
    </submittedName>
</protein>
<dbReference type="PROSITE" id="PS50937">
    <property type="entry name" value="HTH_MERR_2"/>
    <property type="match status" value="1"/>
</dbReference>
<keyword evidence="4" id="KW-0804">Transcription</keyword>
<dbReference type="PRINTS" id="PR00040">
    <property type="entry name" value="HTHMERR"/>
</dbReference>
<evidence type="ECO:0000256" key="4">
    <source>
        <dbReference type="ARBA" id="ARBA00023163"/>
    </source>
</evidence>
<evidence type="ECO:0000313" key="7">
    <source>
        <dbReference type="Proteomes" id="UP000679848"/>
    </source>
</evidence>
<dbReference type="Pfam" id="PF07739">
    <property type="entry name" value="TipAS"/>
    <property type="match status" value="1"/>
</dbReference>
<evidence type="ECO:0000313" key="6">
    <source>
        <dbReference type="EMBL" id="BCK86121.1"/>
    </source>
</evidence>
<dbReference type="PANTHER" id="PTHR30204">
    <property type="entry name" value="REDOX-CYCLING DRUG-SENSING TRANSCRIPTIONAL ACTIVATOR SOXR"/>
    <property type="match status" value="1"/>
</dbReference>
<reference evidence="6" key="1">
    <citation type="submission" date="2020-09" db="EMBL/GenBank/DDBJ databases">
        <title>New species isolated from human feces.</title>
        <authorList>
            <person name="Kitahara M."/>
            <person name="Shigeno Y."/>
            <person name="Shime M."/>
            <person name="Matsumoto Y."/>
            <person name="Nakamura S."/>
            <person name="Motooka D."/>
            <person name="Fukuoka S."/>
            <person name="Nishikawa H."/>
            <person name="Benno Y."/>
        </authorList>
    </citation>
    <scope>NUCLEOTIDE SEQUENCE</scope>
    <source>
        <strain evidence="6">MM59</strain>
        <plasmid evidence="6">pMM59_01</plasmid>
    </source>
</reference>
<evidence type="ECO:0000256" key="2">
    <source>
        <dbReference type="ARBA" id="ARBA00023125"/>
    </source>
</evidence>
<dbReference type="Gene3D" id="1.10.490.50">
    <property type="entry name" value="Antibiotic binding domain of TipA-like multidrug resistance regulators"/>
    <property type="match status" value="1"/>
</dbReference>
<evidence type="ECO:0000259" key="5">
    <source>
        <dbReference type="PROSITE" id="PS50937"/>
    </source>
</evidence>
<dbReference type="InterPro" id="IPR036244">
    <property type="entry name" value="TipA-like_antibiotic-bd"/>
</dbReference>
<accession>A0A830QYZ9</accession>
<dbReference type="InterPro" id="IPR009061">
    <property type="entry name" value="DNA-bd_dom_put_sf"/>
</dbReference>
<dbReference type="CDD" id="cd01106">
    <property type="entry name" value="HTH_TipAL-Mta"/>
    <property type="match status" value="1"/>
</dbReference>
<keyword evidence="6" id="KW-0614">Plasmid</keyword>
<feature type="domain" description="HTH merR-type" evidence="5">
    <location>
        <begin position="1"/>
        <end position="71"/>
    </location>
</feature>
<keyword evidence="7" id="KW-1185">Reference proteome</keyword>
<evidence type="ECO:0000256" key="3">
    <source>
        <dbReference type="ARBA" id="ARBA00023159"/>
    </source>
</evidence>
<gene>
    <name evidence="6" type="ORF">MM59RIKEN_34400</name>
</gene>
<dbReference type="SUPFAM" id="SSF89082">
    <property type="entry name" value="Antibiotic binding domain of TipA-like multidrug resistance regulators"/>
    <property type="match status" value="1"/>
</dbReference>